<dbReference type="AlphaFoldDB" id="A0A2X0MBH0"/>
<sequence length="54" mass="6485">MMTHARPQSEHTRPLVRLYQLFKIQPDHLSDFRFMLSRIHCGAGFQEVVPYELR</sequence>
<protein>
    <submittedName>
        <fullName evidence="1">BQ5605_C005g03632 protein</fullName>
    </submittedName>
</protein>
<keyword evidence="2" id="KW-1185">Reference proteome</keyword>
<accession>A0A2X0MBH0</accession>
<dbReference type="Proteomes" id="UP000249464">
    <property type="component" value="Unassembled WGS sequence"/>
</dbReference>
<dbReference type="EMBL" id="FQNC01000047">
    <property type="protein sequence ID" value="SGY77421.1"/>
    <property type="molecule type" value="Genomic_DNA"/>
</dbReference>
<reference evidence="1 2" key="1">
    <citation type="submission" date="2016-11" db="EMBL/GenBank/DDBJ databases">
        <authorList>
            <person name="Jaros S."/>
            <person name="Januszkiewicz K."/>
            <person name="Wedrychowicz H."/>
        </authorList>
    </citation>
    <scope>NUCLEOTIDE SEQUENCE [LARGE SCALE GENOMIC DNA]</scope>
</reference>
<name>A0A2X0MBH0_9BASI</name>
<organism evidence="1 2">
    <name type="scientific">Microbotryum silenes-dioicae</name>
    <dbReference type="NCBI Taxonomy" id="796604"/>
    <lineage>
        <taxon>Eukaryota</taxon>
        <taxon>Fungi</taxon>
        <taxon>Dikarya</taxon>
        <taxon>Basidiomycota</taxon>
        <taxon>Pucciniomycotina</taxon>
        <taxon>Microbotryomycetes</taxon>
        <taxon>Microbotryales</taxon>
        <taxon>Microbotryaceae</taxon>
        <taxon>Microbotryum</taxon>
    </lineage>
</organism>
<gene>
    <name evidence="1" type="primary">BQ5605_C005g03632</name>
    <name evidence="1" type="ORF">BQ5605_C005G03632</name>
</gene>
<proteinExistence type="predicted"/>
<evidence type="ECO:0000313" key="2">
    <source>
        <dbReference type="Proteomes" id="UP000249464"/>
    </source>
</evidence>
<evidence type="ECO:0000313" key="1">
    <source>
        <dbReference type="EMBL" id="SGY77421.1"/>
    </source>
</evidence>